<dbReference type="Proteomes" id="UP000191025">
    <property type="component" value="Unassembled WGS sequence"/>
</dbReference>
<accession>A0A1B8Q4S9</accession>
<dbReference type="EMBL" id="MXAN01000081">
    <property type="protein sequence ID" value="OPH34647.1"/>
    <property type="molecule type" value="Genomic_DNA"/>
</dbReference>
<gene>
    <name evidence="1" type="ORF">A9309_03960</name>
    <name evidence="2" type="ORF">B5J94_10710</name>
    <name evidence="3" type="ORF">NCTC7911_02370</name>
</gene>
<dbReference type="AlphaFoldDB" id="A0A1B8Q4S9"/>
<evidence type="ECO:0000313" key="4">
    <source>
        <dbReference type="Proteomes" id="UP000092607"/>
    </source>
</evidence>
<reference evidence="1 4" key="1">
    <citation type="submission" date="2016-06" db="EMBL/GenBank/DDBJ databases">
        <title>Draft genome of Moraxella lacunata CCUG 57757A.</title>
        <authorList>
            <person name="Salva-Serra F."/>
            <person name="Engstrom-Jakobsson H."/>
            <person name="Thorell K."/>
            <person name="Gonzales-Siles L."/>
            <person name="Karlsson R."/>
            <person name="Boulund F."/>
            <person name="Engstrand L."/>
            <person name="Kristiansson E."/>
            <person name="Moore E."/>
        </authorList>
    </citation>
    <scope>NUCLEOTIDE SEQUENCE [LARGE SCALE GENOMIC DNA]</scope>
    <source>
        <strain evidence="1 4">CCUG 57757A</strain>
    </source>
</reference>
<dbReference type="Proteomes" id="UP000254107">
    <property type="component" value="Unassembled WGS sequence"/>
</dbReference>
<dbReference type="EMBL" id="LZMS01000040">
    <property type="protein sequence ID" value="OBX64668.1"/>
    <property type="molecule type" value="Genomic_DNA"/>
</dbReference>
<evidence type="ECO:0000313" key="2">
    <source>
        <dbReference type="EMBL" id="OPH34647.1"/>
    </source>
</evidence>
<dbReference type="GeneID" id="302270889"/>
<evidence type="ECO:0000313" key="6">
    <source>
        <dbReference type="Proteomes" id="UP000254107"/>
    </source>
</evidence>
<evidence type="ECO:0000313" key="3">
    <source>
        <dbReference type="EMBL" id="STZ00957.1"/>
    </source>
</evidence>
<keyword evidence="6" id="KW-1185">Reference proteome</keyword>
<reference evidence="2" key="3">
    <citation type="submission" date="2017-03" db="EMBL/GenBank/DDBJ databases">
        <authorList>
            <person name="Afonso C.L."/>
            <person name="Miller P.J."/>
            <person name="Scott M.A."/>
            <person name="Spackman E."/>
            <person name="Goraichik I."/>
            <person name="Dimitrov K.M."/>
            <person name="Suarez D.L."/>
            <person name="Swayne D.E."/>
        </authorList>
    </citation>
    <scope>NUCLEOTIDE SEQUENCE</scope>
    <source>
        <strain evidence="2">CCUG 4441</strain>
    </source>
</reference>
<dbReference type="RefSeq" id="WP_062499036.1">
    <property type="nucleotide sequence ID" value="NZ_JARDJM010000036.1"/>
</dbReference>
<proteinExistence type="predicted"/>
<protein>
    <submittedName>
        <fullName evidence="1">Uncharacterized protein</fullName>
    </submittedName>
</protein>
<name>A0A1B8Q4S9_MORLA</name>
<sequence>MTMQLHMNFDEIKRFCQTNPLLTDKKVTLSFDESASELYHALRKQQMLNAINAFRGSGMGGGVDELLLDRQQDKRV</sequence>
<evidence type="ECO:0000313" key="1">
    <source>
        <dbReference type="EMBL" id="OBX64668.1"/>
    </source>
</evidence>
<dbReference type="Proteomes" id="UP000092607">
    <property type="component" value="Unassembled WGS sequence"/>
</dbReference>
<reference evidence="5" key="2">
    <citation type="submission" date="2017-03" db="EMBL/GenBank/DDBJ databases">
        <title>Draft genome sequence of Moraxella equi CCUG 4950T type strain.</title>
        <authorList>
            <person name="Salva-Serra F."/>
            <person name="Engstrom-Jakobsson H."/>
            <person name="Thorell K."/>
            <person name="Jaen-Luchoro D."/>
            <person name="Gonzales-Siles L."/>
            <person name="Karlsson R."/>
            <person name="Yazdan S."/>
            <person name="Boulund F."/>
            <person name="Johnning A."/>
            <person name="Engstrand L."/>
            <person name="Kristiansson E."/>
            <person name="Moore E."/>
        </authorList>
    </citation>
    <scope>NUCLEOTIDE SEQUENCE [LARGE SCALE GENOMIC DNA]</scope>
    <source>
        <strain evidence="5">CCUG 4441</strain>
    </source>
</reference>
<reference evidence="3 6" key="4">
    <citation type="submission" date="2018-06" db="EMBL/GenBank/DDBJ databases">
        <authorList>
            <consortium name="Pathogen Informatics"/>
            <person name="Doyle S."/>
        </authorList>
    </citation>
    <scope>NUCLEOTIDE SEQUENCE [LARGE SCALE GENOMIC DNA]</scope>
    <source>
        <strain evidence="3 6">NCTC7911</strain>
    </source>
</reference>
<dbReference type="EMBL" id="UGQC01000001">
    <property type="protein sequence ID" value="STZ00957.1"/>
    <property type="molecule type" value="Genomic_DNA"/>
</dbReference>
<evidence type="ECO:0000313" key="5">
    <source>
        <dbReference type="Proteomes" id="UP000191025"/>
    </source>
</evidence>
<organism evidence="1 4">
    <name type="scientific">Moraxella lacunata</name>
    <dbReference type="NCBI Taxonomy" id="477"/>
    <lineage>
        <taxon>Bacteria</taxon>
        <taxon>Pseudomonadati</taxon>
        <taxon>Pseudomonadota</taxon>
        <taxon>Gammaproteobacteria</taxon>
        <taxon>Moraxellales</taxon>
        <taxon>Moraxellaceae</taxon>
        <taxon>Moraxella</taxon>
    </lineage>
</organism>